<dbReference type="AlphaFoldDB" id="A0A0K2JH48"/>
<dbReference type="KEGG" id="skn:SKUN_001033"/>
<dbReference type="PATRIC" id="fig|273035.7.peg.1273"/>
<keyword evidence="2" id="KW-1185">Reference proteome</keyword>
<proteinExistence type="predicted"/>
<protein>
    <submittedName>
        <fullName evidence="1">Uncharacterized protein</fullName>
    </submittedName>
</protein>
<dbReference type="Proteomes" id="UP000062963">
    <property type="component" value="Chromosome"/>
</dbReference>
<reference evidence="1 2" key="1">
    <citation type="journal article" date="2015" name="Genome Announc.">
        <title>Complete Genome Sequence of Spiroplasma kunkelii Strain CR2-3x, Causal Agent of Corn Stunt Disease in Zea mays L.</title>
        <authorList>
            <person name="Davis R.E."/>
            <person name="Shao J."/>
            <person name="Dally E.L."/>
            <person name="Zhao Y."/>
            <person name="Gasparich G.E."/>
            <person name="Gaynor B.J."/>
            <person name="Athey J.C."/>
            <person name="Harrison N.A."/>
            <person name="Donofrio N."/>
        </authorList>
    </citation>
    <scope>NUCLEOTIDE SEQUENCE [LARGE SCALE GENOMIC DNA]</scope>
    <source>
        <strain evidence="1 2">CR2-3x</strain>
    </source>
</reference>
<evidence type="ECO:0000313" key="1">
    <source>
        <dbReference type="EMBL" id="ALA97919.1"/>
    </source>
</evidence>
<organism evidence="1 2">
    <name type="scientific">Spiroplasma kunkelii CR2-3x</name>
    <dbReference type="NCBI Taxonomy" id="273035"/>
    <lineage>
        <taxon>Bacteria</taxon>
        <taxon>Bacillati</taxon>
        <taxon>Mycoplasmatota</taxon>
        <taxon>Mollicutes</taxon>
        <taxon>Entomoplasmatales</taxon>
        <taxon>Spiroplasmataceae</taxon>
        <taxon>Spiroplasma</taxon>
    </lineage>
</organism>
<dbReference type="RefSeq" id="WP_235510955.1">
    <property type="nucleotide sequence ID" value="NZ_CP010899.1"/>
</dbReference>
<gene>
    <name evidence="1" type="ORF">SKUN_001033</name>
</gene>
<evidence type="ECO:0000313" key="2">
    <source>
        <dbReference type="Proteomes" id="UP000062963"/>
    </source>
</evidence>
<dbReference type="EMBL" id="CP010899">
    <property type="protein sequence ID" value="ALA97919.1"/>
    <property type="molecule type" value="Genomic_DNA"/>
</dbReference>
<name>A0A0K2JH48_SPIKU</name>
<accession>A0A0K2JH48</accession>
<sequence length="62" mass="7455">MSFLDKPVLHSWQQFINHYYSIYQNKLKEIITLFYNICVFLLTKQEINKVLSSVIIKDGQFL</sequence>